<gene>
    <name evidence="2" type="ORF">DX130_02425</name>
</gene>
<keyword evidence="1" id="KW-0812">Transmembrane</keyword>
<dbReference type="Proteomes" id="UP000261905">
    <property type="component" value="Unassembled WGS sequence"/>
</dbReference>
<dbReference type="OrthoDB" id="9934294at2"/>
<evidence type="ECO:0000313" key="3">
    <source>
        <dbReference type="Proteomes" id="UP000261905"/>
    </source>
</evidence>
<dbReference type="RefSeq" id="WP_116042544.1">
    <property type="nucleotide sequence ID" value="NZ_QUBQ01000001.1"/>
</dbReference>
<feature type="transmembrane region" description="Helical" evidence="1">
    <location>
        <begin position="9"/>
        <end position="26"/>
    </location>
</feature>
<keyword evidence="1" id="KW-0472">Membrane</keyword>
<protein>
    <submittedName>
        <fullName evidence="2">Uncharacterized protein</fullName>
    </submittedName>
</protein>
<keyword evidence="3" id="KW-1185">Reference proteome</keyword>
<comment type="caution">
    <text evidence="2">The sequence shown here is derived from an EMBL/GenBank/DDBJ whole genome shotgun (WGS) entry which is preliminary data.</text>
</comment>
<proteinExistence type="predicted"/>
<evidence type="ECO:0000256" key="1">
    <source>
        <dbReference type="SAM" id="Phobius"/>
    </source>
</evidence>
<dbReference type="EMBL" id="QUBQ01000001">
    <property type="protein sequence ID" value="REK75951.1"/>
    <property type="molecule type" value="Genomic_DNA"/>
</dbReference>
<reference evidence="2 3" key="1">
    <citation type="submission" date="2018-08" db="EMBL/GenBank/DDBJ databases">
        <title>Paenibacillus sp. M4BSY-1, whole genome shotgun sequence.</title>
        <authorList>
            <person name="Tuo L."/>
        </authorList>
    </citation>
    <scope>NUCLEOTIDE SEQUENCE [LARGE SCALE GENOMIC DNA]</scope>
    <source>
        <strain evidence="2 3">M4BSY-1</strain>
    </source>
</reference>
<keyword evidence="1" id="KW-1133">Transmembrane helix</keyword>
<evidence type="ECO:0000313" key="2">
    <source>
        <dbReference type="EMBL" id="REK75951.1"/>
    </source>
</evidence>
<sequence length="171" mass="19070">MNIEIDRKALKLIICIVILFSGVLMINTKASADSSRFEDTDIISIWRVTTSGYIYSPVSVTTLVTIEYTNSPSIYYVNYRQVYSQTMASYWAVYPNAQFGPVSLNIRGENVSIPTQGTYLYNPSYRVVGYYNNSSKSYVKNESSTGNGVTGFFGGAGAFQVDNTAQVDFNW</sequence>
<organism evidence="2 3">
    <name type="scientific">Paenibacillus paeoniae</name>
    <dbReference type="NCBI Taxonomy" id="2292705"/>
    <lineage>
        <taxon>Bacteria</taxon>
        <taxon>Bacillati</taxon>
        <taxon>Bacillota</taxon>
        <taxon>Bacilli</taxon>
        <taxon>Bacillales</taxon>
        <taxon>Paenibacillaceae</taxon>
        <taxon>Paenibacillus</taxon>
    </lineage>
</organism>
<accession>A0A371PIA9</accession>
<dbReference type="AlphaFoldDB" id="A0A371PIA9"/>
<name>A0A371PIA9_9BACL</name>